<name>A0ABS5EK11_9PROT</name>
<reference evidence="2" key="1">
    <citation type="journal article" date="2021" name="Syst. Appl. Microbiol.">
        <title>Roseomonas hellenica sp. nov., isolated from roots of wild-growing Alkanna tinctoria.</title>
        <authorList>
            <person name="Rat A."/>
            <person name="Naranjo H.D."/>
            <person name="Lebbe L."/>
            <person name="Cnockaert M."/>
            <person name="Krigas N."/>
            <person name="Grigoriadou K."/>
            <person name="Maloupa E."/>
            <person name="Willems A."/>
        </authorList>
    </citation>
    <scope>NUCLEOTIDE SEQUENCE [LARGE SCALE GENOMIC DNA]</scope>
    <source>
        <strain evidence="2">LMG 31159</strain>
    </source>
</reference>
<organism evidence="1 2">
    <name type="scientific">Neoroseomonas terrae</name>
    <dbReference type="NCBI Taxonomy" id="424799"/>
    <lineage>
        <taxon>Bacteria</taxon>
        <taxon>Pseudomonadati</taxon>
        <taxon>Pseudomonadota</taxon>
        <taxon>Alphaproteobacteria</taxon>
        <taxon>Acetobacterales</taxon>
        <taxon>Acetobacteraceae</taxon>
        <taxon>Neoroseomonas</taxon>
    </lineage>
</organism>
<gene>
    <name evidence="1" type="ORF">GXW78_16940</name>
</gene>
<keyword evidence="2" id="KW-1185">Reference proteome</keyword>
<protein>
    <submittedName>
        <fullName evidence="1">Uncharacterized protein</fullName>
    </submittedName>
</protein>
<dbReference type="EMBL" id="JAAEDI010000018">
    <property type="protein sequence ID" value="MBR0651362.1"/>
    <property type="molecule type" value="Genomic_DNA"/>
</dbReference>
<sequence length="55" mass="6202">MKVALFNAAMRLLAAGVVFYALTEVVQPFLARHDVTIVIRPWPPMVPQAPLERRT</sequence>
<dbReference type="RefSeq" id="WP_211870031.1">
    <property type="nucleotide sequence ID" value="NZ_JAAEDI010000018.1"/>
</dbReference>
<accession>A0ABS5EK11</accession>
<comment type="caution">
    <text evidence="1">The sequence shown here is derived from an EMBL/GenBank/DDBJ whole genome shotgun (WGS) entry which is preliminary data.</text>
</comment>
<dbReference type="Proteomes" id="UP000698752">
    <property type="component" value="Unassembled WGS sequence"/>
</dbReference>
<evidence type="ECO:0000313" key="2">
    <source>
        <dbReference type="Proteomes" id="UP000698752"/>
    </source>
</evidence>
<proteinExistence type="predicted"/>
<evidence type="ECO:0000313" key="1">
    <source>
        <dbReference type="EMBL" id="MBR0651362.1"/>
    </source>
</evidence>